<gene>
    <name evidence="2" type="ORF">FLX08_02195</name>
</gene>
<evidence type="ECO:0000313" key="3">
    <source>
        <dbReference type="Proteomes" id="UP000316541"/>
    </source>
</evidence>
<name>A0A544Z5K2_9ACTN</name>
<comment type="caution">
    <text evidence="2">The sequence shown here is derived from an EMBL/GenBank/DDBJ whole genome shotgun (WGS) entry which is preliminary data.</text>
</comment>
<evidence type="ECO:0000313" key="2">
    <source>
        <dbReference type="EMBL" id="TQS23912.1"/>
    </source>
</evidence>
<sequence>MTTPLQTPTPATGGRRALALAIMALVFTLMLPAAGLALSIFAIVIAIRDLRLLSRERRGIGLATGAVVLSSLAFVLGIVTTGFQLYFSDELNAYNECRKGAGTVAAQQDCSEQLMRSFERKMGVAWPSGVPAPA</sequence>
<feature type="transmembrane region" description="Helical" evidence="1">
    <location>
        <begin position="20"/>
        <end position="47"/>
    </location>
</feature>
<organism evidence="2 3">
    <name type="scientific">Microbispora hainanensis</name>
    <dbReference type="NCBI Taxonomy" id="568844"/>
    <lineage>
        <taxon>Bacteria</taxon>
        <taxon>Bacillati</taxon>
        <taxon>Actinomycetota</taxon>
        <taxon>Actinomycetes</taxon>
        <taxon>Streptosporangiales</taxon>
        <taxon>Streptosporangiaceae</taxon>
        <taxon>Microbispora</taxon>
    </lineage>
</organism>
<protein>
    <recommendedName>
        <fullName evidence="4">DUF4190 domain-containing protein</fullName>
    </recommendedName>
</protein>
<evidence type="ECO:0000256" key="1">
    <source>
        <dbReference type="SAM" id="Phobius"/>
    </source>
</evidence>
<dbReference type="AlphaFoldDB" id="A0A544Z5K2"/>
<accession>A0A544Z5K2</accession>
<dbReference type="Proteomes" id="UP000316541">
    <property type="component" value="Unassembled WGS sequence"/>
</dbReference>
<keyword evidence="1" id="KW-1133">Transmembrane helix</keyword>
<keyword evidence="1" id="KW-0812">Transmembrane</keyword>
<dbReference type="RefSeq" id="WP_142616481.1">
    <property type="nucleotide sequence ID" value="NZ_VIRM01000002.1"/>
</dbReference>
<proteinExistence type="predicted"/>
<keyword evidence="1" id="KW-0472">Membrane</keyword>
<reference evidence="2 3" key="1">
    <citation type="submission" date="2019-07" db="EMBL/GenBank/DDBJ databases">
        <title>Microbispora hainanensis DSM 45428.</title>
        <authorList>
            <person name="Thawai C."/>
        </authorList>
    </citation>
    <scope>NUCLEOTIDE SEQUENCE [LARGE SCALE GENOMIC DNA]</scope>
    <source>
        <strain evidence="2 3">DSM 45428</strain>
    </source>
</reference>
<feature type="transmembrane region" description="Helical" evidence="1">
    <location>
        <begin position="59"/>
        <end position="87"/>
    </location>
</feature>
<evidence type="ECO:0008006" key="4">
    <source>
        <dbReference type="Google" id="ProtNLM"/>
    </source>
</evidence>
<dbReference type="EMBL" id="VIRM01000002">
    <property type="protein sequence ID" value="TQS23912.1"/>
    <property type="molecule type" value="Genomic_DNA"/>
</dbReference>